<proteinExistence type="predicted"/>
<reference evidence="1" key="1">
    <citation type="submission" date="2020-02" db="EMBL/GenBank/DDBJ databases">
        <authorList>
            <person name="Meier V. D."/>
        </authorList>
    </citation>
    <scope>NUCLEOTIDE SEQUENCE</scope>
    <source>
        <strain evidence="1">AVDCRST_MAG42</strain>
    </source>
</reference>
<name>A0A6J4IDZ7_9BACT</name>
<sequence length="44" mass="4971">CSGFLPRSCWRPACCFSRDLKRGKGGRAGRLRCCAFQSQPSTRY</sequence>
<evidence type="ECO:0000313" key="1">
    <source>
        <dbReference type="EMBL" id="CAA9249267.1"/>
    </source>
</evidence>
<dbReference type="AlphaFoldDB" id="A0A6J4IDZ7"/>
<gene>
    <name evidence="1" type="ORF">AVDCRST_MAG42-2455</name>
</gene>
<feature type="non-terminal residue" evidence="1">
    <location>
        <position position="44"/>
    </location>
</feature>
<accession>A0A6J4IDZ7</accession>
<organism evidence="1">
    <name type="scientific">uncultured Chthoniobacterales bacterium</name>
    <dbReference type="NCBI Taxonomy" id="1836801"/>
    <lineage>
        <taxon>Bacteria</taxon>
        <taxon>Pseudomonadati</taxon>
        <taxon>Verrucomicrobiota</taxon>
        <taxon>Spartobacteria</taxon>
        <taxon>Chthoniobacterales</taxon>
        <taxon>environmental samples</taxon>
    </lineage>
</organism>
<protein>
    <submittedName>
        <fullName evidence="1">Uncharacterized protein</fullName>
    </submittedName>
</protein>
<dbReference type="EMBL" id="CADCTA010000077">
    <property type="protein sequence ID" value="CAA9249267.1"/>
    <property type="molecule type" value="Genomic_DNA"/>
</dbReference>
<feature type="non-terminal residue" evidence="1">
    <location>
        <position position="1"/>
    </location>
</feature>